<organism evidence="1 2">
    <name type="scientific">Lucilia cuprina</name>
    <name type="common">Green bottle fly</name>
    <name type="synonym">Australian sheep blowfly</name>
    <dbReference type="NCBI Taxonomy" id="7375"/>
    <lineage>
        <taxon>Eukaryota</taxon>
        <taxon>Metazoa</taxon>
        <taxon>Ecdysozoa</taxon>
        <taxon>Arthropoda</taxon>
        <taxon>Hexapoda</taxon>
        <taxon>Insecta</taxon>
        <taxon>Pterygota</taxon>
        <taxon>Neoptera</taxon>
        <taxon>Endopterygota</taxon>
        <taxon>Diptera</taxon>
        <taxon>Brachycera</taxon>
        <taxon>Muscomorpha</taxon>
        <taxon>Oestroidea</taxon>
        <taxon>Calliphoridae</taxon>
        <taxon>Luciliinae</taxon>
        <taxon>Lucilia</taxon>
    </lineage>
</organism>
<evidence type="ECO:0000313" key="2">
    <source>
        <dbReference type="Proteomes" id="UP000037069"/>
    </source>
</evidence>
<evidence type="ECO:0000313" key="1">
    <source>
        <dbReference type="EMBL" id="KNC31017.1"/>
    </source>
</evidence>
<gene>
    <name evidence="1" type="ORF">FF38_03269</name>
</gene>
<name>A0A0L0CFN7_LUCCU</name>
<protein>
    <submittedName>
        <fullName evidence="1">Uncharacterized protein</fullName>
    </submittedName>
</protein>
<keyword evidence="2" id="KW-1185">Reference proteome</keyword>
<accession>A0A0L0CFN7</accession>
<dbReference type="Proteomes" id="UP000037069">
    <property type="component" value="Unassembled WGS sequence"/>
</dbReference>
<proteinExistence type="predicted"/>
<dbReference type="EMBL" id="JRES01000462">
    <property type="protein sequence ID" value="KNC31017.1"/>
    <property type="molecule type" value="Genomic_DNA"/>
</dbReference>
<dbReference type="AlphaFoldDB" id="A0A0L0CFN7"/>
<dbReference type="STRING" id="7375.A0A0L0CFN7"/>
<sequence>MALITWCFEPREIPEFLDTFIQKCTDPSLDCGNAVCV</sequence>
<comment type="caution">
    <text evidence="1">The sequence shown here is derived from an EMBL/GenBank/DDBJ whole genome shotgun (WGS) entry which is preliminary data.</text>
</comment>
<reference evidence="1 2" key="1">
    <citation type="journal article" date="2015" name="Nat. Commun.">
        <title>Lucilia cuprina genome unlocks parasitic fly biology to underpin future interventions.</title>
        <authorList>
            <person name="Anstead C.A."/>
            <person name="Korhonen P.K."/>
            <person name="Young N.D."/>
            <person name="Hall R.S."/>
            <person name="Jex A.R."/>
            <person name="Murali S.C."/>
            <person name="Hughes D.S."/>
            <person name="Lee S.F."/>
            <person name="Perry T."/>
            <person name="Stroehlein A.J."/>
            <person name="Ansell B.R."/>
            <person name="Breugelmans B."/>
            <person name="Hofmann A."/>
            <person name="Qu J."/>
            <person name="Dugan S."/>
            <person name="Lee S.L."/>
            <person name="Chao H."/>
            <person name="Dinh H."/>
            <person name="Han Y."/>
            <person name="Doddapaneni H.V."/>
            <person name="Worley K.C."/>
            <person name="Muzny D.M."/>
            <person name="Ioannidis P."/>
            <person name="Waterhouse R.M."/>
            <person name="Zdobnov E.M."/>
            <person name="James P.J."/>
            <person name="Bagnall N.H."/>
            <person name="Kotze A.C."/>
            <person name="Gibbs R.A."/>
            <person name="Richards S."/>
            <person name="Batterham P."/>
            <person name="Gasser R.B."/>
        </authorList>
    </citation>
    <scope>NUCLEOTIDE SEQUENCE [LARGE SCALE GENOMIC DNA]</scope>
    <source>
        <strain evidence="1 2">LS</strain>
        <tissue evidence="1">Full body</tissue>
    </source>
</reference>